<dbReference type="Proteomes" id="UP000218231">
    <property type="component" value="Unassembled WGS sequence"/>
</dbReference>
<organism evidence="2 3">
    <name type="scientific">Diploscapter pachys</name>
    <dbReference type="NCBI Taxonomy" id="2018661"/>
    <lineage>
        <taxon>Eukaryota</taxon>
        <taxon>Metazoa</taxon>
        <taxon>Ecdysozoa</taxon>
        <taxon>Nematoda</taxon>
        <taxon>Chromadorea</taxon>
        <taxon>Rhabditida</taxon>
        <taxon>Rhabditina</taxon>
        <taxon>Rhabditomorpha</taxon>
        <taxon>Rhabditoidea</taxon>
        <taxon>Rhabditidae</taxon>
        <taxon>Diploscapter</taxon>
    </lineage>
</organism>
<comment type="caution">
    <text evidence="2">The sequence shown here is derived from an EMBL/GenBank/DDBJ whole genome shotgun (WGS) entry which is preliminary data.</text>
</comment>
<proteinExistence type="predicted"/>
<keyword evidence="3" id="KW-1185">Reference proteome</keyword>
<evidence type="ECO:0000256" key="1">
    <source>
        <dbReference type="SAM" id="MobiDB-lite"/>
    </source>
</evidence>
<protein>
    <submittedName>
        <fullName evidence="2">Uncharacterized protein</fullName>
    </submittedName>
</protein>
<dbReference type="EMBL" id="LIAE01006829">
    <property type="protein sequence ID" value="PAV84676.1"/>
    <property type="molecule type" value="Genomic_DNA"/>
</dbReference>
<accession>A0A2A2LEM2</accession>
<sequence length="105" mass="12287">MPMPHSYGTSRDHVRERERDVRIQQQQQQRELMPASALQVRRRPGPLPLDAAPAIRKRLSRSCDHLVEIGLSPRLPPIRRRPTKYGFIPRTAALLKDNKQRMNEF</sequence>
<evidence type="ECO:0000313" key="2">
    <source>
        <dbReference type="EMBL" id="PAV84676.1"/>
    </source>
</evidence>
<name>A0A2A2LEM2_9BILA</name>
<dbReference type="STRING" id="2018661.A0A2A2LEM2"/>
<feature type="region of interest" description="Disordered" evidence="1">
    <location>
        <begin position="1"/>
        <end position="49"/>
    </location>
</feature>
<dbReference type="AlphaFoldDB" id="A0A2A2LEM2"/>
<evidence type="ECO:0000313" key="3">
    <source>
        <dbReference type="Proteomes" id="UP000218231"/>
    </source>
</evidence>
<dbReference type="OrthoDB" id="5873973at2759"/>
<gene>
    <name evidence="2" type="ORF">WR25_00766</name>
</gene>
<feature type="compositionally biased region" description="Basic and acidic residues" evidence="1">
    <location>
        <begin position="10"/>
        <end position="22"/>
    </location>
</feature>
<reference evidence="2 3" key="1">
    <citation type="journal article" date="2017" name="Curr. Biol.">
        <title>Genome architecture and evolution of a unichromosomal asexual nematode.</title>
        <authorList>
            <person name="Fradin H."/>
            <person name="Zegar C."/>
            <person name="Gutwein M."/>
            <person name="Lucas J."/>
            <person name="Kovtun M."/>
            <person name="Corcoran D."/>
            <person name="Baugh L.R."/>
            <person name="Kiontke K."/>
            <person name="Gunsalus K."/>
            <person name="Fitch D.H."/>
            <person name="Piano F."/>
        </authorList>
    </citation>
    <scope>NUCLEOTIDE SEQUENCE [LARGE SCALE GENOMIC DNA]</scope>
    <source>
        <strain evidence="2">PF1309</strain>
    </source>
</reference>